<dbReference type="GO" id="GO:0015562">
    <property type="term" value="F:efflux transmembrane transporter activity"/>
    <property type="evidence" value="ECO:0007669"/>
    <property type="project" value="InterPro"/>
</dbReference>
<gene>
    <name evidence="9" type="ORF">PS704_00381</name>
</gene>
<evidence type="ECO:0000256" key="8">
    <source>
        <dbReference type="SAM" id="SignalP"/>
    </source>
</evidence>
<evidence type="ECO:0000256" key="2">
    <source>
        <dbReference type="ARBA" id="ARBA00022448"/>
    </source>
</evidence>
<dbReference type="PANTHER" id="PTHR30026:SF21">
    <property type="entry name" value="SLR1270 PROTEIN"/>
    <property type="match status" value="1"/>
</dbReference>
<organism evidence="9 10">
    <name type="scientific">Pseudomonas fluorescens</name>
    <dbReference type="NCBI Taxonomy" id="294"/>
    <lineage>
        <taxon>Bacteria</taxon>
        <taxon>Pseudomonadati</taxon>
        <taxon>Pseudomonadota</taxon>
        <taxon>Gammaproteobacteria</taxon>
        <taxon>Pseudomonadales</taxon>
        <taxon>Pseudomonadaceae</taxon>
        <taxon>Pseudomonas</taxon>
    </lineage>
</organism>
<dbReference type="InterPro" id="IPR003423">
    <property type="entry name" value="OMP_efflux"/>
</dbReference>
<keyword evidence="5 7" id="KW-0472">Membrane</keyword>
<keyword evidence="4" id="KW-0812">Transmembrane</keyword>
<proteinExistence type="inferred from homology"/>
<evidence type="ECO:0000313" key="9">
    <source>
        <dbReference type="EMBL" id="VVN70340.1"/>
    </source>
</evidence>
<keyword evidence="7" id="KW-0204">Cytolysis</keyword>
<name>A0A5E6ZUY6_PSEFL</name>
<feature type="chain" id="PRO_5022800876" description="Protein CyaE" evidence="8">
    <location>
        <begin position="23"/>
        <end position="472"/>
    </location>
</feature>
<accession>A0A5E6ZUY6</accession>
<keyword evidence="8" id="KW-0732">Signal</keyword>
<dbReference type="EMBL" id="CABVHP010000001">
    <property type="protein sequence ID" value="VVN70340.1"/>
    <property type="molecule type" value="Genomic_DNA"/>
</dbReference>
<reference evidence="9 10" key="1">
    <citation type="submission" date="2019-09" db="EMBL/GenBank/DDBJ databases">
        <authorList>
            <person name="Chandra G."/>
            <person name="Truman W A."/>
        </authorList>
    </citation>
    <scope>NUCLEOTIDE SEQUENCE [LARGE SCALE GENOMIC DNA]</scope>
    <source>
        <strain evidence="9">PS704</strain>
    </source>
</reference>
<comment type="similarity">
    <text evidence="1 7">Belongs to the outer membrane factor (OMF) (TC 1.B.17) family.</text>
</comment>
<dbReference type="Pfam" id="PF02321">
    <property type="entry name" value="OEP"/>
    <property type="match status" value="2"/>
</dbReference>
<keyword evidence="3" id="KW-1134">Transmembrane beta strand</keyword>
<evidence type="ECO:0000256" key="7">
    <source>
        <dbReference type="PIRNR" id="PIRNR001892"/>
    </source>
</evidence>
<dbReference type="InterPro" id="IPR051906">
    <property type="entry name" value="TolC-like"/>
</dbReference>
<dbReference type="GO" id="GO:0015288">
    <property type="term" value="F:porin activity"/>
    <property type="evidence" value="ECO:0007669"/>
    <property type="project" value="TreeGrafter"/>
</dbReference>
<feature type="signal peptide" evidence="8">
    <location>
        <begin position="1"/>
        <end position="22"/>
    </location>
</feature>
<dbReference type="GO" id="GO:1990281">
    <property type="term" value="C:efflux pump complex"/>
    <property type="evidence" value="ECO:0007669"/>
    <property type="project" value="TreeGrafter"/>
</dbReference>
<dbReference type="AlphaFoldDB" id="A0A5E6ZUY6"/>
<dbReference type="InterPro" id="IPR028351">
    <property type="entry name" value="CyaE"/>
</dbReference>
<evidence type="ECO:0000313" key="10">
    <source>
        <dbReference type="Proteomes" id="UP000326557"/>
    </source>
</evidence>
<evidence type="ECO:0000256" key="6">
    <source>
        <dbReference type="ARBA" id="ARBA00023237"/>
    </source>
</evidence>
<evidence type="ECO:0000256" key="1">
    <source>
        <dbReference type="ARBA" id="ARBA00007613"/>
    </source>
</evidence>
<dbReference type="GO" id="GO:0031640">
    <property type="term" value="P:killing of cells of another organism"/>
    <property type="evidence" value="ECO:0007669"/>
    <property type="project" value="UniProtKB-KW"/>
</dbReference>
<keyword evidence="2 7" id="KW-0813">Transport</keyword>
<comment type="function">
    <text evidence="7">CyaE is necessary for transport of calmodulin-sensitive adenylate cyclase-hemolysin (cyclolysin).</text>
</comment>
<dbReference type="GO" id="GO:0009279">
    <property type="term" value="C:cell outer membrane"/>
    <property type="evidence" value="ECO:0007669"/>
    <property type="project" value="UniProtKB-SubCell"/>
</dbReference>
<protein>
    <recommendedName>
        <fullName evidence="7">Protein CyaE</fullName>
    </recommendedName>
</protein>
<dbReference type="PANTHER" id="PTHR30026">
    <property type="entry name" value="OUTER MEMBRANE PROTEIN TOLC"/>
    <property type="match status" value="1"/>
</dbReference>
<dbReference type="SUPFAM" id="SSF56954">
    <property type="entry name" value="Outer membrane efflux proteins (OEP)"/>
    <property type="match status" value="1"/>
</dbReference>
<keyword evidence="7" id="KW-0354">Hemolysis</keyword>
<dbReference type="Proteomes" id="UP000326557">
    <property type="component" value="Unassembled WGS sequence"/>
</dbReference>
<keyword evidence="6 7" id="KW-0998">Cell outer membrane</keyword>
<dbReference type="Gene3D" id="1.20.1600.10">
    <property type="entry name" value="Outer membrane efflux proteins (OEP)"/>
    <property type="match status" value="1"/>
</dbReference>
<dbReference type="OrthoDB" id="5296315at2"/>
<dbReference type="PIRSF" id="PIRSF001892">
    <property type="entry name" value="CyaE"/>
    <property type="match status" value="1"/>
</dbReference>
<evidence type="ECO:0000256" key="5">
    <source>
        <dbReference type="ARBA" id="ARBA00023136"/>
    </source>
</evidence>
<sequence precursor="true">MNITLANTLVACVCAWSPWAVALNMEVFKTYRDVSRTAIKDVDSLTWSCEVGSVPAILTLEEMIERVLCHDPQLRQAWANAKVQAALVGVKESAYLPRLNGNSGITSGRNDTAYEQRGEYSRHGPQRQLENRLGLSWVLFDFGRREAALRNARQLLIAANANQDRQLQEAFVLAAQLYYDTLAAQGSQAAASKVAALAAENLNAASAKYAAGAAALSDRLQAQTAYSQASLNEVRSTGALRSAKGHIALRMGLPPQTSLELAGSLNRRPDTLFIKSVDDLLEQARQDHPSLVAAKAKLDAAKAAIDESRAVGRPTLSFIANISDVRTNQSMDYSGDSRMRDNSVGLQLNIPLFDGFERAYQVRGAQAQFEASDAELSNVEQRISLELWTNYQTLSIETRSLERTADWVDQSNQALQVVQGRYSAGAGNMSELLNALNAYATAEQQHIDTLKSWQLARLKIAASLGRLGFWAL</sequence>
<evidence type="ECO:0000256" key="3">
    <source>
        <dbReference type="ARBA" id="ARBA00022452"/>
    </source>
</evidence>
<comment type="subcellular location">
    <subcellularLocation>
        <location evidence="7">Cell outer membrane</location>
        <topology evidence="7">Peripheral membrane protein</topology>
    </subcellularLocation>
</comment>
<evidence type="ECO:0000256" key="4">
    <source>
        <dbReference type="ARBA" id="ARBA00022692"/>
    </source>
</evidence>